<evidence type="ECO:0000313" key="3">
    <source>
        <dbReference type="EMBL" id="CAE7438426.1"/>
    </source>
</evidence>
<dbReference type="Pfam" id="PF07744">
    <property type="entry name" value="SPOC"/>
    <property type="match status" value="1"/>
</dbReference>
<keyword evidence="4" id="KW-1185">Reference proteome</keyword>
<dbReference type="EMBL" id="CAJNIZ010020269">
    <property type="protein sequence ID" value="CAE7438426.1"/>
    <property type="molecule type" value="Genomic_DNA"/>
</dbReference>
<dbReference type="OrthoDB" id="400at2759"/>
<feature type="region of interest" description="Disordered" evidence="1">
    <location>
        <begin position="170"/>
        <end position="221"/>
    </location>
</feature>
<comment type="caution">
    <text evidence="3">The sequence shown here is derived from an EMBL/GenBank/DDBJ whole genome shotgun (WGS) entry which is preliminary data.</text>
</comment>
<dbReference type="Proteomes" id="UP000649617">
    <property type="component" value="Unassembled WGS sequence"/>
</dbReference>
<feature type="compositionally biased region" description="Low complexity" evidence="1">
    <location>
        <begin position="170"/>
        <end position="192"/>
    </location>
</feature>
<protein>
    <recommendedName>
        <fullName evidence="2">Spen paralogue and orthologue SPOC C-terminal domain-containing protein</fullName>
    </recommendedName>
</protein>
<dbReference type="AlphaFoldDB" id="A0A812RI38"/>
<sequence>MRQAQSLLSSKKSKASAPAWTGVITLARNMAKKTPYRAALIQGKVADVEVVLRSAAANSSVADITHRVPFDEVAKKVASGSILSLVPNSIMEQASFEEYNKYFRAKSRAGVARLDGSLALYVMPCGEDIAPLKDSLYALGPHIPRAGCLIGLIAPGTAAVNAAPATAAPVGTATASKPPKQEPQEAQPVAKEAPAEEKAPAVEAKEEEGGDGMSSKELMDLFSNPDLIQLLQKEVGEES</sequence>
<proteinExistence type="predicted"/>
<evidence type="ECO:0000256" key="1">
    <source>
        <dbReference type="SAM" id="MobiDB-lite"/>
    </source>
</evidence>
<gene>
    <name evidence="3" type="ORF">SPIL2461_LOCUS10700</name>
</gene>
<feature type="compositionally biased region" description="Basic and acidic residues" evidence="1">
    <location>
        <begin position="193"/>
        <end position="204"/>
    </location>
</feature>
<evidence type="ECO:0000313" key="4">
    <source>
        <dbReference type="Proteomes" id="UP000649617"/>
    </source>
</evidence>
<evidence type="ECO:0000259" key="2">
    <source>
        <dbReference type="Pfam" id="PF07744"/>
    </source>
</evidence>
<feature type="domain" description="Spen paralogue and orthologue SPOC C-terminal" evidence="2">
    <location>
        <begin position="11"/>
        <end position="153"/>
    </location>
</feature>
<name>A0A812RI38_SYMPI</name>
<accession>A0A812RI38</accession>
<reference evidence="3" key="1">
    <citation type="submission" date="2021-02" db="EMBL/GenBank/DDBJ databases">
        <authorList>
            <person name="Dougan E. K."/>
            <person name="Rhodes N."/>
            <person name="Thang M."/>
            <person name="Chan C."/>
        </authorList>
    </citation>
    <scope>NUCLEOTIDE SEQUENCE</scope>
</reference>
<organism evidence="3 4">
    <name type="scientific">Symbiodinium pilosum</name>
    <name type="common">Dinoflagellate</name>
    <dbReference type="NCBI Taxonomy" id="2952"/>
    <lineage>
        <taxon>Eukaryota</taxon>
        <taxon>Sar</taxon>
        <taxon>Alveolata</taxon>
        <taxon>Dinophyceae</taxon>
        <taxon>Suessiales</taxon>
        <taxon>Symbiodiniaceae</taxon>
        <taxon>Symbiodinium</taxon>
    </lineage>
</organism>
<dbReference type="InterPro" id="IPR012921">
    <property type="entry name" value="SPOC_C"/>
</dbReference>